<dbReference type="RefSeq" id="WP_183364255.1">
    <property type="nucleotide sequence ID" value="NZ_JACIEZ010000001.1"/>
</dbReference>
<dbReference type="Pfam" id="PF03460">
    <property type="entry name" value="NIR_SIR_ferr"/>
    <property type="match status" value="1"/>
</dbReference>
<evidence type="ECO:0000259" key="7">
    <source>
        <dbReference type="Pfam" id="PF03460"/>
    </source>
</evidence>
<keyword evidence="9" id="KW-1185">Reference proteome</keyword>
<sequence>MTATAPLFRTADDLPVASTRRGVCPSLSKPMQTGDGLLVRLRPASGGLAPRELVAIAEAARLHGNGILEVTARGNLQIRGLRPETVAPLTEAVFATGIDLATGLAVETPPLSGIDPSEAADTRPLAARIRAAVAGRDPAPVLAAKLSVIVDGGGLFNLDAIVADIRLKAVATPAGTRFALLLAGDAATARPVALLTEEEALEAILLSIGELDRLGREVGKPARGRDLDLARLSLPGVALAQAERPEPSPRRPAGLHRLASGALIAGFGLTYCQAKADDLIALAEGADALGICDMRLAPEHGLLVPVADAQAADRLLSLGEARGFLTRPDHPANHIALCAGTAGCASAFYDTHALASLIIAQAPDLLDGSFTLHLSGCPKGCAHPPATLLGLSGASLGYGLVVNGSASASPEAYIAANDVASAVARLAALVRTDKQAGESTLTCLNRLGTQTIAAALRRKD</sequence>
<evidence type="ECO:0000256" key="1">
    <source>
        <dbReference type="ARBA" id="ARBA00022485"/>
    </source>
</evidence>
<keyword evidence="5" id="KW-0408">Iron</keyword>
<keyword evidence="3" id="KW-0479">Metal-binding</keyword>
<dbReference type="Gene3D" id="3.90.480.10">
    <property type="entry name" value="Sulfite Reductase Hemoprotein,Domain 2"/>
    <property type="match status" value="1"/>
</dbReference>
<dbReference type="InterPro" id="IPR045854">
    <property type="entry name" value="NO2/SO3_Rdtase_4Fe4S_sf"/>
</dbReference>
<proteinExistence type="predicted"/>
<dbReference type="GO" id="GO:0046872">
    <property type="term" value="F:metal ion binding"/>
    <property type="evidence" value="ECO:0007669"/>
    <property type="project" value="UniProtKB-KW"/>
</dbReference>
<name>A0A7W6NJ33_9HYPH</name>
<dbReference type="GO" id="GO:0051539">
    <property type="term" value="F:4 iron, 4 sulfur cluster binding"/>
    <property type="evidence" value="ECO:0007669"/>
    <property type="project" value="UniProtKB-KW"/>
</dbReference>
<dbReference type="InterPro" id="IPR036136">
    <property type="entry name" value="Nit/Sulf_reduc_fer-like_dom_sf"/>
</dbReference>
<dbReference type="GO" id="GO:0043818">
    <property type="term" value="F:precorrin-3B synthase activity"/>
    <property type="evidence" value="ECO:0007669"/>
    <property type="project" value="UniProtKB-EC"/>
</dbReference>
<dbReference type="AlphaFoldDB" id="A0A7W6NJ33"/>
<evidence type="ECO:0000256" key="6">
    <source>
        <dbReference type="ARBA" id="ARBA00023014"/>
    </source>
</evidence>
<dbReference type="NCBIfam" id="TIGR02435">
    <property type="entry name" value="CobG"/>
    <property type="match status" value="1"/>
</dbReference>
<feature type="domain" description="Nitrite/Sulfite reductase ferredoxin-like" evidence="7">
    <location>
        <begin position="30"/>
        <end position="92"/>
    </location>
</feature>
<gene>
    <name evidence="8" type="ORF">GGR23_000215</name>
</gene>
<evidence type="ECO:0000256" key="5">
    <source>
        <dbReference type="ARBA" id="ARBA00023004"/>
    </source>
</evidence>
<dbReference type="Proteomes" id="UP000528286">
    <property type="component" value="Unassembled WGS sequence"/>
</dbReference>
<dbReference type="InterPro" id="IPR051329">
    <property type="entry name" value="NIR_SIR_4Fe-4S"/>
</dbReference>
<evidence type="ECO:0000256" key="2">
    <source>
        <dbReference type="ARBA" id="ARBA00022617"/>
    </source>
</evidence>
<dbReference type="InterPro" id="IPR005117">
    <property type="entry name" value="NiRdtase/SiRdtase_haem-b_fer"/>
</dbReference>
<evidence type="ECO:0000256" key="4">
    <source>
        <dbReference type="ARBA" id="ARBA00023002"/>
    </source>
</evidence>
<protein>
    <submittedName>
        <fullName evidence="8">Precorrin-3B synthase</fullName>
        <ecNumber evidence="8">1.14.13.83</ecNumber>
    </submittedName>
</protein>
<keyword evidence="2" id="KW-0349">Heme</keyword>
<dbReference type="EC" id="1.14.13.83" evidence="8"/>
<dbReference type="PANTHER" id="PTHR32439">
    <property type="entry name" value="FERREDOXIN--NITRITE REDUCTASE, CHLOROPLASTIC"/>
    <property type="match status" value="1"/>
</dbReference>
<keyword evidence="4 8" id="KW-0560">Oxidoreductase</keyword>
<dbReference type="SUPFAM" id="SSF55124">
    <property type="entry name" value="Nitrite/Sulfite reductase N-terminal domain-like"/>
    <property type="match status" value="1"/>
</dbReference>
<dbReference type="EMBL" id="JACIEZ010000001">
    <property type="protein sequence ID" value="MBB4063054.1"/>
    <property type="molecule type" value="Genomic_DNA"/>
</dbReference>
<dbReference type="Gene3D" id="3.30.413.10">
    <property type="entry name" value="Sulfite Reductase Hemoprotein, domain 1"/>
    <property type="match status" value="2"/>
</dbReference>
<evidence type="ECO:0000256" key="3">
    <source>
        <dbReference type="ARBA" id="ARBA00022723"/>
    </source>
</evidence>
<dbReference type="SUPFAM" id="SSF56014">
    <property type="entry name" value="Nitrite and sulphite reductase 4Fe-4S domain-like"/>
    <property type="match status" value="2"/>
</dbReference>
<accession>A0A7W6NJ33</accession>
<comment type="caution">
    <text evidence="8">The sequence shown here is derived from an EMBL/GenBank/DDBJ whole genome shotgun (WGS) entry which is preliminary data.</text>
</comment>
<reference evidence="8 9" key="1">
    <citation type="submission" date="2020-08" db="EMBL/GenBank/DDBJ databases">
        <title>Genomic Encyclopedia of Type Strains, Phase IV (KMG-IV): sequencing the most valuable type-strain genomes for metagenomic binning, comparative biology and taxonomic classification.</title>
        <authorList>
            <person name="Goeker M."/>
        </authorList>
    </citation>
    <scope>NUCLEOTIDE SEQUENCE [LARGE SCALE GENOMIC DNA]</scope>
    <source>
        <strain evidence="8 9">DSM 29853</strain>
    </source>
</reference>
<evidence type="ECO:0000313" key="9">
    <source>
        <dbReference type="Proteomes" id="UP000528286"/>
    </source>
</evidence>
<evidence type="ECO:0000313" key="8">
    <source>
        <dbReference type="EMBL" id="MBB4063054.1"/>
    </source>
</evidence>
<organism evidence="8 9">
    <name type="scientific">Gellertiella hungarica</name>
    <dbReference type="NCBI Taxonomy" id="1572859"/>
    <lineage>
        <taxon>Bacteria</taxon>
        <taxon>Pseudomonadati</taxon>
        <taxon>Pseudomonadota</taxon>
        <taxon>Alphaproteobacteria</taxon>
        <taxon>Hyphomicrobiales</taxon>
        <taxon>Rhizobiaceae</taxon>
        <taxon>Gellertiella</taxon>
    </lineage>
</organism>
<keyword evidence="1" id="KW-0004">4Fe-4S</keyword>
<dbReference type="InterPro" id="IPR012798">
    <property type="entry name" value="Cbl_synth_CobG-like"/>
</dbReference>
<dbReference type="PANTHER" id="PTHR32439:SF9">
    <property type="entry name" value="BLR3264 PROTEIN"/>
    <property type="match status" value="1"/>
</dbReference>
<keyword evidence="6" id="KW-0411">Iron-sulfur</keyword>